<organism evidence="4 5">
    <name type="scientific">Actinosynnema pretiosum subsp. pretiosum</name>
    <dbReference type="NCBI Taxonomy" id="103721"/>
    <lineage>
        <taxon>Bacteria</taxon>
        <taxon>Bacillati</taxon>
        <taxon>Actinomycetota</taxon>
        <taxon>Actinomycetes</taxon>
        <taxon>Pseudonocardiales</taxon>
        <taxon>Pseudonocardiaceae</taxon>
        <taxon>Actinosynnema</taxon>
    </lineage>
</organism>
<evidence type="ECO:0000313" key="5">
    <source>
        <dbReference type="Proteomes" id="UP000677152"/>
    </source>
</evidence>
<keyword evidence="2" id="KW-1133">Transmembrane helix</keyword>
<dbReference type="InterPro" id="IPR036457">
    <property type="entry name" value="PPM-type-like_dom_sf"/>
</dbReference>
<evidence type="ECO:0000256" key="2">
    <source>
        <dbReference type="SAM" id="Phobius"/>
    </source>
</evidence>
<feature type="compositionally biased region" description="Basic residues" evidence="1">
    <location>
        <begin position="310"/>
        <end position="320"/>
    </location>
</feature>
<dbReference type="EMBL" id="CP073249">
    <property type="protein sequence ID" value="QUF04212.1"/>
    <property type="molecule type" value="Genomic_DNA"/>
</dbReference>
<feature type="compositionally biased region" description="Basic and acidic residues" evidence="1">
    <location>
        <begin position="321"/>
        <end position="333"/>
    </location>
</feature>
<dbReference type="SMART" id="SM00332">
    <property type="entry name" value="PP2Cc"/>
    <property type="match status" value="1"/>
</dbReference>
<keyword evidence="2" id="KW-0812">Transmembrane</keyword>
<feature type="region of interest" description="Disordered" evidence="1">
    <location>
        <begin position="243"/>
        <end position="333"/>
    </location>
</feature>
<gene>
    <name evidence="4" type="ORF">KCV87_33630</name>
</gene>
<evidence type="ECO:0000259" key="3">
    <source>
        <dbReference type="PROSITE" id="PS51746"/>
    </source>
</evidence>
<dbReference type="InterPro" id="IPR001932">
    <property type="entry name" value="PPM-type_phosphatase-like_dom"/>
</dbReference>
<dbReference type="CDD" id="cd00143">
    <property type="entry name" value="PP2Cc"/>
    <property type="match status" value="1"/>
</dbReference>
<dbReference type="SMART" id="SM00331">
    <property type="entry name" value="PP2C_SIG"/>
    <property type="match status" value="1"/>
</dbReference>
<evidence type="ECO:0000313" key="4">
    <source>
        <dbReference type="EMBL" id="QUF04212.1"/>
    </source>
</evidence>
<dbReference type="Gene3D" id="3.60.40.10">
    <property type="entry name" value="PPM-type phosphatase domain"/>
    <property type="match status" value="1"/>
</dbReference>
<keyword evidence="2" id="KW-0472">Membrane</keyword>
<reference evidence="4" key="1">
    <citation type="submission" date="2021-04" db="EMBL/GenBank/DDBJ databases">
        <title>Genomic sequence of Actinosynnema pretiosum subsp. pretiosum ATCC 31280 (C-14919).</title>
        <authorList>
            <person name="Bai L."/>
            <person name="Wang X."/>
            <person name="Xiao Y."/>
        </authorList>
    </citation>
    <scope>NUCLEOTIDE SEQUENCE</scope>
    <source>
        <strain evidence="4">ATCC 31280</strain>
    </source>
</reference>
<feature type="domain" description="PPM-type phosphatase" evidence="3">
    <location>
        <begin position="6"/>
        <end position="236"/>
    </location>
</feature>
<dbReference type="Pfam" id="PF13672">
    <property type="entry name" value="PP2C_2"/>
    <property type="match status" value="1"/>
</dbReference>
<name>A0AA45L6J9_9PSEU</name>
<protein>
    <submittedName>
        <fullName evidence="4">Serine/threonine-protein phosphatase</fullName>
    </submittedName>
</protein>
<feature type="transmembrane region" description="Helical" evidence="2">
    <location>
        <begin position="90"/>
        <end position="113"/>
    </location>
</feature>
<dbReference type="Proteomes" id="UP000677152">
    <property type="component" value="Chromosome"/>
</dbReference>
<sequence length="364" mass="38084">MALVLNYAARSDRGLVRQNNEDSLYAGPRLLAVADGMGGHAGGEVASKAVIGALAPLDDHRLTGDPIEQLHAAVESGNSAINDLVAANPALASMGTTLTAVLFGGEWVVLLNIGDSRTYRMREGALDQMTKDDSFVQSLVDAGYITQEEAEVHPKRSIVLRVLVGNAQVEPTTHLRRARAGDRFLLCSDGLSDVVDFEAIERAMREGDVATCADTLISLALAGGGPDNVSVIVADVVDDDVPPGVTQPVEVQPTTPTPAQTQLLPVRSQLPVDGEPGPTQEVPLPGQQDAPGPTQVLRVPNGGQPESGGKGKRGEKKRGKGEKVDETGETGEKSGKRWVPIVIAVVIVVAAAVATFALTWPTAP</sequence>
<accession>A0AA45L6J9</accession>
<feature type="compositionally biased region" description="Low complexity" evidence="1">
    <location>
        <begin position="243"/>
        <end position="266"/>
    </location>
</feature>
<dbReference type="SUPFAM" id="SSF81606">
    <property type="entry name" value="PP2C-like"/>
    <property type="match status" value="1"/>
</dbReference>
<proteinExistence type="predicted"/>
<dbReference type="PROSITE" id="PS51746">
    <property type="entry name" value="PPM_2"/>
    <property type="match status" value="1"/>
</dbReference>
<feature type="transmembrane region" description="Helical" evidence="2">
    <location>
        <begin position="338"/>
        <end position="360"/>
    </location>
</feature>
<evidence type="ECO:0000256" key="1">
    <source>
        <dbReference type="SAM" id="MobiDB-lite"/>
    </source>
</evidence>
<dbReference type="AlphaFoldDB" id="A0AA45L6J9"/>